<dbReference type="InterPro" id="IPR051873">
    <property type="entry name" value="KNR4/SMI1_regulator"/>
</dbReference>
<dbReference type="PANTHER" id="PTHR47432:SF1">
    <property type="entry name" value="CELL WALL ASSEMBLY REGULATOR SMI1"/>
    <property type="match status" value="1"/>
</dbReference>
<keyword evidence="3" id="KW-1185">Reference proteome</keyword>
<dbReference type="Pfam" id="PF09346">
    <property type="entry name" value="SMI1_KNR4"/>
    <property type="match status" value="1"/>
</dbReference>
<dbReference type="InterPro" id="IPR018958">
    <property type="entry name" value="Knr4/Smi1-like_dom"/>
</dbReference>
<evidence type="ECO:0000259" key="1">
    <source>
        <dbReference type="Pfam" id="PF09346"/>
    </source>
</evidence>
<organism evidence="2 3">
    <name type="scientific">Metabacillus niabensis</name>
    <dbReference type="NCBI Taxonomy" id="324854"/>
    <lineage>
        <taxon>Bacteria</taxon>
        <taxon>Bacillati</taxon>
        <taxon>Bacillota</taxon>
        <taxon>Bacilli</taxon>
        <taxon>Bacillales</taxon>
        <taxon>Bacillaceae</taxon>
        <taxon>Metabacillus</taxon>
    </lineage>
</organism>
<dbReference type="InterPro" id="IPR037883">
    <property type="entry name" value="Knr4/Smi1-like_sf"/>
</dbReference>
<feature type="domain" description="Knr4/Smi1-like" evidence="1">
    <location>
        <begin position="3"/>
        <end position="56"/>
    </location>
</feature>
<comment type="caution">
    <text evidence="2">The sequence shown here is derived from an EMBL/GenBank/DDBJ whole genome shotgun (WGS) entry which is preliminary data.</text>
</comment>
<gene>
    <name evidence="2" type="ORF">J2S02_003581</name>
</gene>
<dbReference type="Gene3D" id="3.40.1580.10">
    <property type="entry name" value="SMI1/KNR4-like"/>
    <property type="match status" value="1"/>
</dbReference>
<dbReference type="EMBL" id="JAUSTZ010000008">
    <property type="protein sequence ID" value="MDQ0227236.1"/>
    <property type="molecule type" value="Genomic_DNA"/>
</dbReference>
<reference evidence="2 3" key="1">
    <citation type="submission" date="2023-07" db="EMBL/GenBank/DDBJ databases">
        <title>Genomic Encyclopedia of Type Strains, Phase IV (KMG-IV): sequencing the most valuable type-strain genomes for metagenomic binning, comparative biology and taxonomic classification.</title>
        <authorList>
            <person name="Goeker M."/>
        </authorList>
    </citation>
    <scope>NUCLEOTIDE SEQUENCE [LARGE SCALE GENOMIC DNA]</scope>
    <source>
        <strain evidence="2 3">DSM 17723</strain>
    </source>
</reference>
<evidence type="ECO:0000313" key="2">
    <source>
        <dbReference type="EMBL" id="MDQ0227236.1"/>
    </source>
</evidence>
<dbReference type="PANTHER" id="PTHR47432">
    <property type="entry name" value="CELL WALL ASSEMBLY REGULATOR SMI1"/>
    <property type="match status" value="1"/>
</dbReference>
<protein>
    <submittedName>
        <fullName evidence="2">Cell wall assembly regulator SMI1</fullName>
    </submittedName>
</protein>
<proteinExistence type="predicted"/>
<sequence>MLWHSKWIPIAENGAGDYLCIDTDPSEKGKIGQILYYYHDWGNRSIEANNLFDFIEICLNEE</sequence>
<evidence type="ECO:0000313" key="3">
    <source>
        <dbReference type="Proteomes" id="UP001232245"/>
    </source>
</evidence>
<dbReference type="Proteomes" id="UP001232245">
    <property type="component" value="Unassembled WGS sequence"/>
</dbReference>
<accession>A0ABT9Z4P0</accession>
<dbReference type="SUPFAM" id="SSF160631">
    <property type="entry name" value="SMI1/KNR4-like"/>
    <property type="match status" value="1"/>
</dbReference>
<name>A0ABT9Z4P0_9BACI</name>